<dbReference type="GO" id="GO:0005886">
    <property type="term" value="C:plasma membrane"/>
    <property type="evidence" value="ECO:0007669"/>
    <property type="project" value="UniProtKB-SubCell"/>
</dbReference>
<evidence type="ECO:0000256" key="3">
    <source>
        <dbReference type="ARBA" id="ARBA00022448"/>
    </source>
</evidence>
<proteinExistence type="inferred from homology"/>
<evidence type="ECO:0000313" key="12">
    <source>
        <dbReference type="Proteomes" id="UP000198788"/>
    </source>
</evidence>
<dbReference type="Pfam" id="PF04612">
    <property type="entry name" value="T2SSM"/>
    <property type="match status" value="1"/>
</dbReference>
<reference evidence="12" key="1">
    <citation type="submission" date="2016-10" db="EMBL/GenBank/DDBJ databases">
        <authorList>
            <person name="Varghese N."/>
            <person name="Submissions S."/>
        </authorList>
    </citation>
    <scope>NUCLEOTIDE SEQUENCE [LARGE SCALE GENOMIC DNA]</scope>
    <source>
        <strain evidence="12">CGMCC 1.10683</strain>
    </source>
</reference>
<gene>
    <name evidence="11" type="ORF">SAMN05192570_3006</name>
</gene>
<evidence type="ECO:0000256" key="7">
    <source>
        <dbReference type="ARBA" id="ARBA00022927"/>
    </source>
</evidence>
<comment type="subcellular location">
    <subcellularLocation>
        <location evidence="1">Cell inner membrane</location>
        <topology evidence="1">Single-pass membrane protein</topology>
    </subcellularLocation>
</comment>
<keyword evidence="4" id="KW-1003">Cell membrane</keyword>
<name>A0A1I6T6Y5_9CAUL</name>
<dbReference type="InterPro" id="IPR023229">
    <property type="entry name" value="T2SS_M_periplasmic_sf"/>
</dbReference>
<dbReference type="AlphaFoldDB" id="A0A1I6T6Y5"/>
<protein>
    <submittedName>
        <fullName evidence="11">General secretion pathway protein M</fullName>
    </submittedName>
</protein>
<evidence type="ECO:0000256" key="4">
    <source>
        <dbReference type="ARBA" id="ARBA00022475"/>
    </source>
</evidence>
<keyword evidence="8 10" id="KW-1133">Transmembrane helix</keyword>
<evidence type="ECO:0000256" key="6">
    <source>
        <dbReference type="ARBA" id="ARBA00022692"/>
    </source>
</evidence>
<dbReference type="GO" id="GO:0015627">
    <property type="term" value="C:type II protein secretion system complex"/>
    <property type="evidence" value="ECO:0007669"/>
    <property type="project" value="InterPro"/>
</dbReference>
<evidence type="ECO:0000256" key="8">
    <source>
        <dbReference type="ARBA" id="ARBA00022989"/>
    </source>
</evidence>
<dbReference type="GO" id="GO:0015628">
    <property type="term" value="P:protein secretion by the type II secretion system"/>
    <property type="evidence" value="ECO:0007669"/>
    <property type="project" value="InterPro"/>
</dbReference>
<keyword evidence="6 10" id="KW-0812">Transmembrane</keyword>
<evidence type="ECO:0000256" key="10">
    <source>
        <dbReference type="SAM" id="Phobius"/>
    </source>
</evidence>
<dbReference type="SUPFAM" id="SSF103054">
    <property type="entry name" value="General secretion pathway protein M, EpsM"/>
    <property type="match status" value="1"/>
</dbReference>
<organism evidence="11 12">
    <name type="scientific">Brevundimonas viscosa</name>
    <dbReference type="NCBI Taxonomy" id="871741"/>
    <lineage>
        <taxon>Bacteria</taxon>
        <taxon>Pseudomonadati</taxon>
        <taxon>Pseudomonadota</taxon>
        <taxon>Alphaproteobacteria</taxon>
        <taxon>Caulobacterales</taxon>
        <taxon>Caulobacteraceae</taxon>
        <taxon>Brevundimonas</taxon>
    </lineage>
</organism>
<evidence type="ECO:0000313" key="11">
    <source>
        <dbReference type="EMBL" id="SFS84727.1"/>
    </source>
</evidence>
<keyword evidence="3" id="KW-0813">Transport</keyword>
<comment type="similarity">
    <text evidence="2">Belongs to the GSP M family.</text>
</comment>
<keyword evidence="7" id="KW-0653">Protein transport</keyword>
<dbReference type="EMBL" id="FOZV01000008">
    <property type="protein sequence ID" value="SFS84727.1"/>
    <property type="molecule type" value="Genomic_DNA"/>
</dbReference>
<keyword evidence="9 10" id="KW-0472">Membrane</keyword>
<feature type="transmembrane region" description="Helical" evidence="10">
    <location>
        <begin position="22"/>
        <end position="44"/>
    </location>
</feature>
<sequence>MQGLAGPVLQWWEGRTARERRLLLAMFVLLALAALWLAVVRPALDWREAAADRRHAAGSTATAVRRDLARLASQPRPASAPPAEGIEPLVRRTAEAAGLAPLLAMHRDGGLGFQLASAHSGAALAWLAALEADRGLRICQLSVVENADATVNVEGRLASGACSPGPGEGGSGDS</sequence>
<dbReference type="InterPro" id="IPR007690">
    <property type="entry name" value="T2SS_GspM"/>
</dbReference>
<evidence type="ECO:0000256" key="2">
    <source>
        <dbReference type="ARBA" id="ARBA00010637"/>
    </source>
</evidence>
<evidence type="ECO:0000256" key="9">
    <source>
        <dbReference type="ARBA" id="ARBA00023136"/>
    </source>
</evidence>
<dbReference type="RefSeq" id="WP_092312666.1">
    <property type="nucleotide sequence ID" value="NZ_FOZV01000008.1"/>
</dbReference>
<evidence type="ECO:0000256" key="1">
    <source>
        <dbReference type="ARBA" id="ARBA00004377"/>
    </source>
</evidence>
<keyword evidence="5" id="KW-0997">Cell inner membrane</keyword>
<evidence type="ECO:0000256" key="5">
    <source>
        <dbReference type="ARBA" id="ARBA00022519"/>
    </source>
</evidence>
<dbReference type="STRING" id="871741.SAMN05192570_3006"/>
<dbReference type="OrthoDB" id="7432850at2"/>
<keyword evidence="12" id="KW-1185">Reference proteome</keyword>
<accession>A0A1I6T6Y5</accession>
<dbReference type="Proteomes" id="UP000198788">
    <property type="component" value="Unassembled WGS sequence"/>
</dbReference>